<sequence>MLWEHSLESQVTRQYFLSTYIRISAILQRTIALPCLIPFALNSIVLTASTIILLFMRNHLFIWSVFSPKYLYACAATLSGMLGYAW</sequence>
<dbReference type="InterPro" id="IPR039527">
    <property type="entry name" value="PIGG/GPI7"/>
</dbReference>
<dbReference type="GO" id="GO:0051267">
    <property type="term" value="F:CP2 mannose-ethanolamine phosphotransferase activity"/>
    <property type="evidence" value="ECO:0007669"/>
    <property type="project" value="TreeGrafter"/>
</dbReference>
<reference evidence="3 4" key="1">
    <citation type="journal article" date="2022" name="Hortic Res">
        <title>The genome of Dioscorea zingiberensis sheds light on the biosynthesis, origin and evolution of the medicinally important diosgenin saponins.</title>
        <authorList>
            <person name="Li Y."/>
            <person name="Tan C."/>
            <person name="Li Z."/>
            <person name="Guo J."/>
            <person name="Li S."/>
            <person name="Chen X."/>
            <person name="Wang C."/>
            <person name="Dai X."/>
            <person name="Yang H."/>
            <person name="Song W."/>
            <person name="Hou L."/>
            <person name="Xu J."/>
            <person name="Tong Z."/>
            <person name="Xu A."/>
            <person name="Yuan X."/>
            <person name="Wang W."/>
            <person name="Yang Q."/>
            <person name="Chen L."/>
            <person name="Sun Z."/>
            <person name="Wang K."/>
            <person name="Pan B."/>
            <person name="Chen J."/>
            <person name="Bao Y."/>
            <person name="Liu F."/>
            <person name="Qi X."/>
            <person name="Gang D.R."/>
            <person name="Wen J."/>
            <person name="Li J."/>
        </authorList>
    </citation>
    <scope>NUCLEOTIDE SEQUENCE [LARGE SCALE GENOMIC DNA]</scope>
    <source>
        <strain evidence="3">Dzin_1.0</strain>
    </source>
</reference>
<dbReference type="OrthoDB" id="272139at2759"/>
<comment type="caution">
    <text evidence="3">The sequence shown here is derived from an EMBL/GenBank/DDBJ whole genome shotgun (WGS) entry which is preliminary data.</text>
</comment>
<dbReference type="InterPro" id="IPR045687">
    <property type="entry name" value="PIGG/GPI7_C"/>
</dbReference>
<gene>
    <name evidence="3" type="ORF">J5N97_000344</name>
</gene>
<keyword evidence="1" id="KW-0472">Membrane</keyword>
<dbReference type="GO" id="GO:0005789">
    <property type="term" value="C:endoplasmic reticulum membrane"/>
    <property type="evidence" value="ECO:0007669"/>
    <property type="project" value="TreeGrafter"/>
</dbReference>
<name>A0A9D5BSR2_9LILI</name>
<feature type="transmembrane region" description="Helical" evidence="1">
    <location>
        <begin position="61"/>
        <end position="85"/>
    </location>
</feature>
<dbReference type="PANTHER" id="PTHR23072:SF0">
    <property type="entry name" value="GPI ETHANOLAMINE PHOSPHATE TRANSFERASE 2"/>
    <property type="match status" value="1"/>
</dbReference>
<dbReference type="EMBL" id="JAGGNH010000138">
    <property type="protein sequence ID" value="KAJ0959890.1"/>
    <property type="molecule type" value="Genomic_DNA"/>
</dbReference>
<keyword evidence="1" id="KW-1133">Transmembrane helix</keyword>
<keyword evidence="1" id="KW-0812">Transmembrane</keyword>
<keyword evidence="4" id="KW-1185">Reference proteome</keyword>
<evidence type="ECO:0000313" key="3">
    <source>
        <dbReference type="EMBL" id="KAJ0959890.1"/>
    </source>
</evidence>
<protein>
    <recommendedName>
        <fullName evidence="2">GPI ethanolamine phosphate transferase 2 C-terminal domain-containing protein</fullName>
    </recommendedName>
</protein>
<dbReference type="Pfam" id="PF19316">
    <property type="entry name" value="PIGO_PIGG"/>
    <property type="match status" value="1"/>
</dbReference>
<evidence type="ECO:0000313" key="4">
    <source>
        <dbReference type="Proteomes" id="UP001085076"/>
    </source>
</evidence>
<evidence type="ECO:0000256" key="1">
    <source>
        <dbReference type="SAM" id="Phobius"/>
    </source>
</evidence>
<proteinExistence type="predicted"/>
<feature type="transmembrane region" description="Helical" evidence="1">
    <location>
        <begin position="31"/>
        <end position="55"/>
    </location>
</feature>
<organism evidence="3 4">
    <name type="scientific">Dioscorea zingiberensis</name>
    <dbReference type="NCBI Taxonomy" id="325984"/>
    <lineage>
        <taxon>Eukaryota</taxon>
        <taxon>Viridiplantae</taxon>
        <taxon>Streptophyta</taxon>
        <taxon>Embryophyta</taxon>
        <taxon>Tracheophyta</taxon>
        <taxon>Spermatophyta</taxon>
        <taxon>Magnoliopsida</taxon>
        <taxon>Liliopsida</taxon>
        <taxon>Dioscoreales</taxon>
        <taxon>Dioscoreaceae</taxon>
        <taxon>Dioscorea</taxon>
    </lineage>
</organism>
<dbReference type="GO" id="GO:0006506">
    <property type="term" value="P:GPI anchor biosynthetic process"/>
    <property type="evidence" value="ECO:0007669"/>
    <property type="project" value="InterPro"/>
</dbReference>
<feature type="domain" description="GPI ethanolamine phosphate transferase 2 C-terminal" evidence="2">
    <location>
        <begin position="54"/>
        <end position="79"/>
    </location>
</feature>
<evidence type="ECO:0000259" key="2">
    <source>
        <dbReference type="Pfam" id="PF19316"/>
    </source>
</evidence>
<accession>A0A9D5BSR2</accession>
<dbReference type="Proteomes" id="UP001085076">
    <property type="component" value="Unassembled WGS sequence"/>
</dbReference>
<dbReference type="AlphaFoldDB" id="A0A9D5BSR2"/>
<dbReference type="PANTHER" id="PTHR23072">
    <property type="entry name" value="PHOSPHATIDYLINOSITOL GLYCAN-RELATED"/>
    <property type="match status" value="1"/>
</dbReference>